<dbReference type="GO" id="GO:0005737">
    <property type="term" value="C:cytoplasm"/>
    <property type="evidence" value="ECO:0007669"/>
    <property type="project" value="UniProtKB-SubCell"/>
</dbReference>
<dbReference type="SUPFAM" id="SSF55729">
    <property type="entry name" value="Acyl-CoA N-acyltransferases (Nat)"/>
    <property type="match status" value="1"/>
</dbReference>
<dbReference type="Pfam" id="PF13718">
    <property type="entry name" value="GNAT_acetyltr_2"/>
    <property type="match status" value="1"/>
</dbReference>
<dbReference type="Gene3D" id="3.40.630.30">
    <property type="match status" value="1"/>
</dbReference>
<dbReference type="GO" id="GO:0051391">
    <property type="term" value="P:tRNA acetylation"/>
    <property type="evidence" value="ECO:0007669"/>
    <property type="project" value="UniProtKB-UniRule"/>
</dbReference>
<dbReference type="Pfam" id="PF08351">
    <property type="entry name" value="TmcA_N"/>
    <property type="match status" value="1"/>
</dbReference>
<dbReference type="AlphaFoldDB" id="C9XXK7"/>
<dbReference type="KEGG" id="ctu:CTU_30690"/>
<evidence type="ECO:0000259" key="10">
    <source>
        <dbReference type="PROSITE" id="PS51186"/>
    </source>
</evidence>
<dbReference type="Proteomes" id="UP000002069">
    <property type="component" value="Chromosome"/>
</dbReference>
<organism evidence="11 12">
    <name type="scientific">Cronobacter turicensis (strain DSM 18703 / CCUG 55852 / LMG 23827 / z3032)</name>
    <dbReference type="NCBI Taxonomy" id="693216"/>
    <lineage>
        <taxon>Bacteria</taxon>
        <taxon>Pseudomonadati</taxon>
        <taxon>Pseudomonadota</taxon>
        <taxon>Gammaproteobacteria</taxon>
        <taxon>Enterobacterales</taxon>
        <taxon>Enterobacteriaceae</taxon>
        <taxon>Cronobacter</taxon>
    </lineage>
</organism>
<dbReference type="SUPFAM" id="SSF52540">
    <property type="entry name" value="P-loop containing nucleoside triphosphate hydrolases"/>
    <property type="match status" value="1"/>
</dbReference>
<dbReference type="GO" id="GO:0005524">
    <property type="term" value="F:ATP binding"/>
    <property type="evidence" value="ECO:0007669"/>
    <property type="project" value="UniProtKB-UniRule"/>
</dbReference>
<keyword evidence="1 9" id="KW-0963">Cytoplasm</keyword>
<keyword evidence="12" id="KW-1185">Reference proteome</keyword>
<comment type="caution">
    <text evidence="9">Lacks conserved residue(s) required for the propagation of feature annotation.</text>
</comment>
<dbReference type="PANTHER" id="PTHR10925:SF5">
    <property type="entry name" value="RNA CYTIDINE ACETYLTRANSFERASE"/>
    <property type="match status" value="1"/>
</dbReference>
<feature type="binding site" evidence="9">
    <location>
        <begin position="466"/>
        <end position="468"/>
    </location>
    <ligand>
        <name>acetyl-CoA</name>
        <dbReference type="ChEBI" id="CHEBI:57288"/>
    </ligand>
</feature>
<dbReference type="EC" id="2.3.1.193" evidence="9"/>
<evidence type="ECO:0000256" key="3">
    <source>
        <dbReference type="ARBA" id="ARBA00022679"/>
    </source>
</evidence>
<dbReference type="HAMAP" id="MF_01886">
    <property type="entry name" value="tRNA_acetyltr_TmcA"/>
    <property type="match status" value="1"/>
</dbReference>
<feature type="binding site" evidence="9">
    <location>
        <position position="512"/>
    </location>
    <ligand>
        <name>acetyl-CoA</name>
        <dbReference type="ChEBI" id="CHEBI:57288"/>
    </ligand>
</feature>
<dbReference type="GO" id="GO:0051392">
    <property type="term" value="F:tRNA cytidine N4-acetyltransferase activity"/>
    <property type="evidence" value="ECO:0007669"/>
    <property type="project" value="UniProtKB-UniRule"/>
</dbReference>
<evidence type="ECO:0000256" key="6">
    <source>
        <dbReference type="ARBA" id="ARBA00022840"/>
    </source>
</evidence>
<dbReference type="InterPro" id="IPR000182">
    <property type="entry name" value="GNAT_dom"/>
</dbReference>
<dbReference type="FunFam" id="3.40.50.11040:FF:000003">
    <property type="entry name" value="tRNA(Met) cytidine acetyltransferase TmcA"/>
    <property type="match status" value="1"/>
</dbReference>
<evidence type="ECO:0000313" key="11">
    <source>
        <dbReference type="EMBL" id="CBA32746.1"/>
    </source>
</evidence>
<dbReference type="InterPro" id="IPR013562">
    <property type="entry name" value="TmcA/NAT10_N"/>
</dbReference>
<dbReference type="GO" id="GO:0000049">
    <property type="term" value="F:tRNA binding"/>
    <property type="evidence" value="ECO:0007669"/>
    <property type="project" value="UniProtKB-UniRule"/>
</dbReference>
<protein>
    <recommendedName>
        <fullName evidence="9">tRNA(Met) cytidine acetyltransferase TmcA</fullName>
        <ecNumber evidence="9">2.3.1.193</ecNumber>
    </recommendedName>
</protein>
<dbReference type="InterPro" id="IPR024914">
    <property type="entry name" value="tRNA_acetyltr_TmcA"/>
</dbReference>
<evidence type="ECO:0000256" key="4">
    <source>
        <dbReference type="ARBA" id="ARBA00022694"/>
    </source>
</evidence>
<dbReference type="GO" id="GO:0002101">
    <property type="term" value="P:tRNA wobble cytosine modification"/>
    <property type="evidence" value="ECO:0007669"/>
    <property type="project" value="UniProtKB-UniRule"/>
</dbReference>
<feature type="binding site" evidence="9">
    <location>
        <position position="324"/>
    </location>
    <ligand>
        <name>ATP</name>
        <dbReference type="ChEBI" id="CHEBI:30616"/>
    </ligand>
</feature>
<accession>C9XXK7</accession>
<evidence type="ECO:0000313" key="12">
    <source>
        <dbReference type="Proteomes" id="UP000002069"/>
    </source>
</evidence>
<sequence length="677" mass="73639">MVVNESLATLTAQMEAAGIRRLLVLSGDETWSSQQAQQLANTLPGDWLWVGSAPEMALNGAPGAINTLLGREYLHAVFDARSGFDAAAFAALAGTLKAGSWLVLLTPPWQAWPTRVDNDACRWSDSREPIATPHFIHHLQHLFTQDPDVICWRQEQPLQAVPSAPRPRWRPACGEPQREQALLLDELLTTPDGVTVITAARGRGKSALAGMFIRALPGRALVTAPARASAEVIAAHAGDKFQFMAPDALLAALEDGTLAPCDWLIIDEAAALPGPVLQKLVRAFPAALLTSTVQGYEGTGRGFLLKFCAGIDGLRYRTLSTPVRWAQDDPLERLVSQALLFDDDDFARTPAGEVRFYPVHQRDWQTMPDRAAALYRLLAGAHYRTSPLDLRRMMDAPNQSFIAAEAGGVTVGALWLVAEGGLEAALSQAVWAGYRRPRGNLVAQSLAAHGGDPLAATLRGLRISRVAVHPGRQREGVGRQLIEQARAQAPDGCDYLSVSFGYTPALWHFWQRCGFTLVRFGSHREASSGCYNAMALLPLSTAGARLAREEHQRLARDAAMLQRWVDETLPLTPAAQATLNEDDWLALAGFAFAHRPLETSLGPLYRLLEASPQALQALRGRLALQTPVDALCRQLGLSGRKALLAALRQETALALEALDAQRAAALNAQLMQWQFFH</sequence>
<dbReference type="GO" id="GO:1904812">
    <property type="term" value="P:rRNA acetylation involved in maturation of SSU-rRNA"/>
    <property type="evidence" value="ECO:0007669"/>
    <property type="project" value="TreeGrafter"/>
</dbReference>
<dbReference type="PATRIC" id="fig|693216.3.peg.2904"/>
<keyword evidence="8 9" id="KW-0012">Acyltransferase</keyword>
<keyword evidence="4 9" id="KW-0819">tRNA processing</keyword>
<comment type="function">
    <text evidence="9">Catalyzes the formation of N(4)-acetylcytidine (ac(4)C) at the wobble position of tRNA(Met), by using acetyl-CoA as an acetyl donor and ATP (or GTP).</text>
</comment>
<dbReference type="GO" id="GO:1990883">
    <property type="term" value="F:18S rRNA cytidine N-acetyltransferase activity"/>
    <property type="evidence" value="ECO:0007669"/>
    <property type="project" value="TreeGrafter"/>
</dbReference>
<keyword evidence="3 9" id="KW-0808">Transferase</keyword>
<feature type="domain" description="N-acetyltransferase" evidence="10">
    <location>
        <begin position="359"/>
        <end position="537"/>
    </location>
</feature>
<evidence type="ECO:0000256" key="2">
    <source>
        <dbReference type="ARBA" id="ARBA00022555"/>
    </source>
</evidence>
<dbReference type="InterPro" id="IPR007807">
    <property type="entry name" value="TcmA/NAT10_helicase"/>
</dbReference>
<dbReference type="Gene3D" id="3.40.50.300">
    <property type="entry name" value="P-loop containing nucleotide triphosphate hydrolases"/>
    <property type="match status" value="1"/>
</dbReference>
<comment type="subcellular location">
    <subcellularLocation>
        <location evidence="9">Cytoplasm</location>
    </subcellularLocation>
</comment>
<comment type="catalytic activity">
    <reaction evidence="9">
        <text>cytidine(34) in elongator tRNA(Met) + acetyl-CoA + ATP + H2O = N(4)-acetylcytidine(34) in elongator tRNA(Met) + ADP + phosphate + CoA + H(+)</text>
        <dbReference type="Rhea" id="RHEA:43788"/>
        <dbReference type="Rhea" id="RHEA-COMP:10693"/>
        <dbReference type="Rhea" id="RHEA-COMP:10694"/>
        <dbReference type="ChEBI" id="CHEBI:15377"/>
        <dbReference type="ChEBI" id="CHEBI:15378"/>
        <dbReference type="ChEBI" id="CHEBI:30616"/>
        <dbReference type="ChEBI" id="CHEBI:43474"/>
        <dbReference type="ChEBI" id="CHEBI:57287"/>
        <dbReference type="ChEBI" id="CHEBI:57288"/>
        <dbReference type="ChEBI" id="CHEBI:74900"/>
        <dbReference type="ChEBI" id="CHEBI:82748"/>
        <dbReference type="ChEBI" id="CHEBI:456216"/>
        <dbReference type="EC" id="2.3.1.193"/>
    </reaction>
</comment>
<dbReference type="PANTHER" id="PTHR10925">
    <property type="entry name" value="N-ACETYLTRANSFERASE 10"/>
    <property type="match status" value="1"/>
</dbReference>
<dbReference type="InterPro" id="IPR032672">
    <property type="entry name" value="TmcA/NAT10/Kre33"/>
</dbReference>
<keyword evidence="5 9" id="KW-0547">Nucleotide-binding</keyword>
<dbReference type="PROSITE" id="PS51186">
    <property type="entry name" value="GNAT"/>
    <property type="match status" value="1"/>
</dbReference>
<dbReference type="FunFam" id="3.40.50.300:FF:001011">
    <property type="entry name" value="tRNA(Met) cytidine acetyltransferase TmcA"/>
    <property type="match status" value="1"/>
</dbReference>
<gene>
    <name evidence="11" type="primary">ypfI</name>
    <name evidence="9" type="synonym">tmcA</name>
    <name evidence="11" type="ordered locus">Ctu_30690</name>
</gene>
<dbReference type="Pfam" id="PF05127">
    <property type="entry name" value="NAT10_TcmA_helicase"/>
    <property type="match status" value="1"/>
</dbReference>
<reference evidence="12" key="2">
    <citation type="journal article" date="2011" name="J. Bacteriol.">
        <title>Complete genome sequence of Cronobacter turicensis LMG 23827, a food-borne pathogen causing deaths in neonates.</title>
        <authorList>
            <person name="Stephan R."/>
            <person name="Lehner A."/>
            <person name="Tischler P."/>
            <person name="Rattei T."/>
        </authorList>
    </citation>
    <scope>NUCLEOTIDE SEQUENCE [LARGE SCALE GENOMIC DNA]</scope>
    <source>
        <strain evidence="12">DSM 18703 / CCUG 55852 / LMG 23827 / z3032</strain>
    </source>
</reference>
<evidence type="ECO:0000256" key="5">
    <source>
        <dbReference type="ARBA" id="ARBA00022741"/>
    </source>
</evidence>
<keyword evidence="6 9" id="KW-0067">ATP-binding</keyword>
<keyword evidence="7 9" id="KW-0694">RNA-binding</keyword>
<dbReference type="HOGENOM" id="CLU_004652_1_1_6"/>
<evidence type="ECO:0000256" key="9">
    <source>
        <dbReference type="HAMAP-Rule" id="MF_01886"/>
    </source>
</evidence>
<dbReference type="InterPro" id="IPR033442">
    <property type="entry name" value="TmcA_tRNA_bind"/>
</dbReference>
<reference evidence="11 12" key="1">
    <citation type="journal article" date="2010" name="J. Bacteriol.">
        <title>Complete Genome Sequence of Cronobacter turicensis LMG 23827, a foodborne pathogen causing deaths in neonates.</title>
        <authorList>
            <person name="Stephan R."/>
            <person name="Lehner A."/>
            <person name="Tischler P."/>
            <person name="Rattei T."/>
        </authorList>
    </citation>
    <scope>NUCLEOTIDE SEQUENCE [LARGE SCALE GENOMIC DNA]</scope>
    <source>
        <strain evidence="12">DSM 18703 / CCUG 55852 / LMG 23827 / z3032</strain>
    </source>
</reference>
<dbReference type="FunFam" id="3.40.630.30:FF:000054">
    <property type="entry name" value="tRNA(Met) cytidine acetyltransferase TmcA"/>
    <property type="match status" value="1"/>
</dbReference>
<dbReference type="EMBL" id="FN543093">
    <property type="protein sequence ID" value="CBA32746.1"/>
    <property type="molecule type" value="Genomic_DNA"/>
</dbReference>
<dbReference type="InterPro" id="IPR038321">
    <property type="entry name" value="TmcA_C_sf"/>
</dbReference>
<dbReference type="Pfam" id="PF17176">
    <property type="entry name" value="tRNA_bind_3"/>
    <property type="match status" value="1"/>
</dbReference>
<dbReference type="InterPro" id="IPR016181">
    <property type="entry name" value="Acyl_CoA_acyltransferase"/>
</dbReference>
<dbReference type="CDD" id="cd04301">
    <property type="entry name" value="NAT_SF"/>
    <property type="match status" value="1"/>
</dbReference>
<dbReference type="Gene3D" id="1.20.120.890">
    <property type="entry name" value="tRNA(Met) cytidine acetyltransferase, tail domain"/>
    <property type="match status" value="1"/>
</dbReference>
<evidence type="ECO:0000256" key="7">
    <source>
        <dbReference type="ARBA" id="ARBA00022884"/>
    </source>
</evidence>
<dbReference type="Gene3D" id="3.40.50.11040">
    <property type="match status" value="1"/>
</dbReference>
<feature type="binding site" evidence="9">
    <location>
        <position position="180"/>
    </location>
    <ligand>
        <name>ATP</name>
        <dbReference type="ChEBI" id="CHEBI:30616"/>
    </ligand>
</feature>
<dbReference type="InterPro" id="IPR027417">
    <property type="entry name" value="P-loop_NTPase"/>
</dbReference>
<proteinExistence type="inferred from homology"/>
<keyword evidence="2 9" id="KW-0820">tRNA-binding</keyword>
<evidence type="ECO:0000256" key="8">
    <source>
        <dbReference type="ARBA" id="ARBA00023315"/>
    </source>
</evidence>
<comment type="similarity">
    <text evidence="9">Belongs to the TmcA family.</text>
</comment>
<name>C9XXK7_CROTZ</name>
<evidence type="ECO:0000256" key="1">
    <source>
        <dbReference type="ARBA" id="ARBA00022490"/>
    </source>
</evidence>